<dbReference type="Gene3D" id="1.20.1250.20">
    <property type="entry name" value="MFS general substrate transporter like domains"/>
    <property type="match status" value="2"/>
</dbReference>
<dbReference type="RefSeq" id="WP_388039187.1">
    <property type="nucleotide sequence ID" value="NZ_JBHUEK010000022.1"/>
</dbReference>
<dbReference type="PANTHER" id="PTHR23526">
    <property type="entry name" value="INTEGRAL MEMBRANE TRANSPORT PROTEIN-RELATED"/>
    <property type="match status" value="1"/>
</dbReference>
<name>A0ABW4MPI0_9BACI</name>
<protein>
    <submittedName>
        <fullName evidence="8">MFS transporter</fullName>
    </submittedName>
</protein>
<accession>A0ABW4MPI0</accession>
<keyword evidence="5 6" id="KW-0472">Membrane</keyword>
<feature type="transmembrane region" description="Helical" evidence="6">
    <location>
        <begin position="204"/>
        <end position="224"/>
    </location>
</feature>
<keyword evidence="2" id="KW-0813">Transport</keyword>
<organism evidence="8 9">
    <name type="scientific">Fredinandcohnia salidurans</name>
    <dbReference type="NCBI Taxonomy" id="2595041"/>
    <lineage>
        <taxon>Bacteria</taxon>
        <taxon>Bacillati</taxon>
        <taxon>Bacillota</taxon>
        <taxon>Bacilli</taxon>
        <taxon>Bacillales</taxon>
        <taxon>Bacillaceae</taxon>
        <taxon>Fredinandcohnia</taxon>
    </lineage>
</organism>
<dbReference type="CDD" id="cd17325">
    <property type="entry name" value="MFS_MdtG_SLC18_like"/>
    <property type="match status" value="1"/>
</dbReference>
<feature type="domain" description="Major facilitator superfamily (MFS) profile" evidence="7">
    <location>
        <begin position="1"/>
        <end position="377"/>
    </location>
</feature>
<evidence type="ECO:0000256" key="4">
    <source>
        <dbReference type="ARBA" id="ARBA00022989"/>
    </source>
</evidence>
<feature type="transmembrane region" description="Helical" evidence="6">
    <location>
        <begin position="236"/>
        <end position="254"/>
    </location>
</feature>
<comment type="subcellular location">
    <subcellularLocation>
        <location evidence="1">Cell membrane</location>
        <topology evidence="1">Multi-pass membrane protein</topology>
    </subcellularLocation>
</comment>
<dbReference type="SUPFAM" id="SSF103473">
    <property type="entry name" value="MFS general substrate transporter"/>
    <property type="match status" value="1"/>
</dbReference>
<dbReference type="Pfam" id="PF07690">
    <property type="entry name" value="MFS_1"/>
    <property type="match status" value="2"/>
</dbReference>
<dbReference type="InterPro" id="IPR052528">
    <property type="entry name" value="Sugar_transport-like"/>
</dbReference>
<dbReference type="PRINTS" id="PR01035">
    <property type="entry name" value="TCRTETA"/>
</dbReference>
<sequence length="380" mass="40937">MILWIVIIICTGFQTILNTTRPIITLYASEMGANTFDIGILTAAYAFFPLIFAIHAGRIADKIGDRLPVFLGLVGISLGMVIPYYFPSMASLFISQLIVGTAAVFITVSLQNILGNIASEEKRDQYYSLFGIATAMGAMIGPIIGGYLGEHISYSSVFLASIFINIIPILISFFIPVLRKQKAKQKMSIGASVGLLKMPLLRKALISSALVLYSKDIFVAYFPLFAKQYGISTSTIGWIISIQGLAIILVRFLLPALTEKVGRDKVLIASVFMAGISFLLVPFTGNVILLSALSALMGLGLGCGQPLSMTTTYNASPKSRTGEVLGLRLASNRLSQLIAPVFFGLVGSWAGIFSVFFISGTFLIGGLFAIKPEKKRKLAS</sequence>
<evidence type="ECO:0000313" key="9">
    <source>
        <dbReference type="Proteomes" id="UP001597227"/>
    </source>
</evidence>
<gene>
    <name evidence="8" type="ORF">ACFSFW_14155</name>
</gene>
<dbReference type="PROSITE" id="PS50850">
    <property type="entry name" value="MFS"/>
    <property type="match status" value="1"/>
</dbReference>
<feature type="transmembrane region" description="Helical" evidence="6">
    <location>
        <begin position="337"/>
        <end position="370"/>
    </location>
</feature>
<evidence type="ECO:0000256" key="5">
    <source>
        <dbReference type="ARBA" id="ARBA00023136"/>
    </source>
</evidence>
<keyword evidence="9" id="KW-1185">Reference proteome</keyword>
<feature type="transmembrane region" description="Helical" evidence="6">
    <location>
        <begin position="38"/>
        <end position="57"/>
    </location>
</feature>
<evidence type="ECO:0000256" key="2">
    <source>
        <dbReference type="ARBA" id="ARBA00022448"/>
    </source>
</evidence>
<dbReference type="EMBL" id="JBHUEK010000022">
    <property type="protein sequence ID" value="MFD1779805.1"/>
    <property type="molecule type" value="Genomic_DNA"/>
</dbReference>
<dbReference type="InterPro" id="IPR036259">
    <property type="entry name" value="MFS_trans_sf"/>
</dbReference>
<evidence type="ECO:0000256" key="6">
    <source>
        <dbReference type="SAM" id="Phobius"/>
    </source>
</evidence>
<dbReference type="PANTHER" id="PTHR23526:SF4">
    <property type="entry name" value="INTEGRAL MEMBRANE TRANSPORT PROTEIN"/>
    <property type="match status" value="1"/>
</dbReference>
<feature type="transmembrane region" description="Helical" evidence="6">
    <location>
        <begin position="154"/>
        <end position="178"/>
    </location>
</feature>
<evidence type="ECO:0000256" key="3">
    <source>
        <dbReference type="ARBA" id="ARBA00022692"/>
    </source>
</evidence>
<comment type="caution">
    <text evidence="8">The sequence shown here is derived from an EMBL/GenBank/DDBJ whole genome shotgun (WGS) entry which is preliminary data.</text>
</comment>
<proteinExistence type="predicted"/>
<keyword evidence="3 6" id="KW-0812">Transmembrane</keyword>
<dbReference type="InterPro" id="IPR011701">
    <property type="entry name" value="MFS"/>
</dbReference>
<dbReference type="InterPro" id="IPR020846">
    <property type="entry name" value="MFS_dom"/>
</dbReference>
<dbReference type="InterPro" id="IPR001958">
    <property type="entry name" value="Tet-R_TetA/multi-R_MdtG-like"/>
</dbReference>
<evidence type="ECO:0000256" key="1">
    <source>
        <dbReference type="ARBA" id="ARBA00004651"/>
    </source>
</evidence>
<dbReference type="Proteomes" id="UP001597227">
    <property type="component" value="Unassembled WGS sequence"/>
</dbReference>
<evidence type="ECO:0000259" key="7">
    <source>
        <dbReference type="PROSITE" id="PS50850"/>
    </source>
</evidence>
<reference evidence="9" key="1">
    <citation type="journal article" date="2019" name="Int. J. Syst. Evol. Microbiol.">
        <title>The Global Catalogue of Microorganisms (GCM) 10K type strain sequencing project: providing services to taxonomists for standard genome sequencing and annotation.</title>
        <authorList>
            <consortium name="The Broad Institute Genomics Platform"/>
            <consortium name="The Broad Institute Genome Sequencing Center for Infectious Disease"/>
            <person name="Wu L."/>
            <person name="Ma J."/>
        </authorList>
    </citation>
    <scope>NUCLEOTIDE SEQUENCE [LARGE SCALE GENOMIC DNA]</scope>
    <source>
        <strain evidence="9">CCUG 15531</strain>
    </source>
</reference>
<keyword evidence="4 6" id="KW-1133">Transmembrane helix</keyword>
<feature type="transmembrane region" description="Helical" evidence="6">
    <location>
        <begin position="92"/>
        <end position="114"/>
    </location>
</feature>
<feature type="transmembrane region" description="Helical" evidence="6">
    <location>
        <begin position="266"/>
        <end position="299"/>
    </location>
</feature>
<feature type="transmembrane region" description="Helical" evidence="6">
    <location>
        <begin position="69"/>
        <end position="86"/>
    </location>
</feature>
<feature type="transmembrane region" description="Helical" evidence="6">
    <location>
        <begin position="126"/>
        <end position="148"/>
    </location>
</feature>
<evidence type="ECO:0000313" key="8">
    <source>
        <dbReference type="EMBL" id="MFD1779805.1"/>
    </source>
</evidence>